<dbReference type="AlphaFoldDB" id="A0A9P5LBI7"/>
<evidence type="ECO:0000313" key="2">
    <source>
        <dbReference type="Proteomes" id="UP000722485"/>
    </source>
</evidence>
<accession>A0A9P5LBI7</accession>
<reference evidence="1" key="1">
    <citation type="submission" date="2020-03" db="EMBL/GenBank/DDBJ databases">
        <title>Draft Genome Sequence of Cylindrodendrum hubeiense.</title>
        <authorList>
            <person name="Buettner E."/>
            <person name="Kellner H."/>
        </authorList>
    </citation>
    <scope>NUCLEOTIDE SEQUENCE</scope>
    <source>
        <strain evidence="1">IHI 201604</strain>
    </source>
</reference>
<dbReference type="Proteomes" id="UP000722485">
    <property type="component" value="Unassembled WGS sequence"/>
</dbReference>
<comment type="caution">
    <text evidence="1">The sequence shown here is derived from an EMBL/GenBank/DDBJ whole genome shotgun (WGS) entry which is preliminary data.</text>
</comment>
<evidence type="ECO:0000313" key="1">
    <source>
        <dbReference type="EMBL" id="KAF7544213.1"/>
    </source>
</evidence>
<dbReference type="EMBL" id="JAANBB010000316">
    <property type="protein sequence ID" value="KAF7544213.1"/>
    <property type="molecule type" value="Genomic_DNA"/>
</dbReference>
<proteinExistence type="predicted"/>
<organism evidence="1 2">
    <name type="scientific">Cylindrodendrum hubeiense</name>
    <dbReference type="NCBI Taxonomy" id="595255"/>
    <lineage>
        <taxon>Eukaryota</taxon>
        <taxon>Fungi</taxon>
        <taxon>Dikarya</taxon>
        <taxon>Ascomycota</taxon>
        <taxon>Pezizomycotina</taxon>
        <taxon>Sordariomycetes</taxon>
        <taxon>Hypocreomycetidae</taxon>
        <taxon>Hypocreales</taxon>
        <taxon>Nectriaceae</taxon>
        <taxon>Cylindrodendrum</taxon>
    </lineage>
</organism>
<keyword evidence="2" id="KW-1185">Reference proteome</keyword>
<sequence>MELIVDSGDAGSSGFGATTGRRLGWWERGWLLGELVGWAERCYADGRLLKTTQDEAKTTTTGHGSRYRRSRSLFKWASVGI</sequence>
<name>A0A9P5LBI7_9HYPO</name>
<gene>
    <name evidence="1" type="ORF">G7Z17_g10133</name>
</gene>
<protein>
    <submittedName>
        <fullName evidence="1">Uncharacterized protein</fullName>
    </submittedName>
</protein>